<evidence type="ECO:0000313" key="3">
    <source>
        <dbReference type="Proteomes" id="UP000515913"/>
    </source>
</evidence>
<dbReference type="GO" id="GO:0008170">
    <property type="term" value="F:N-methyltransferase activity"/>
    <property type="evidence" value="ECO:0007669"/>
    <property type="project" value="UniProtKB-ARBA"/>
</dbReference>
<sequence length="246" mass="28158">MINEQNFETIINLLNKNMKIIQRTDHFSFSIDSLLISEFATITRTTKNILDLGTGNGVIPMFMSKKTKAHIYGIEIQEISSDLAKRNIALNNLESQITIINDDMKNWKKYFRANSMDLVISNPPFFKFSGAEKQLNNLDQLTLARHEISIDLDSLVQTASSLLKDRGYFAMVHRVDRMIEIIETMKKYEIEPKKIQFCYSKLGKEGKILLIEGIKYGSKGGLRVLPPLIAHNDNGEYSDTVLKMFE</sequence>
<dbReference type="Gene3D" id="3.40.50.150">
    <property type="entry name" value="Vaccinia Virus protein VP39"/>
    <property type="match status" value="1"/>
</dbReference>
<protein>
    <submittedName>
        <fullName evidence="2">tRNA1(Val) (Adenine(37)-N6)-methyltransferase</fullName>
    </submittedName>
</protein>
<dbReference type="CDD" id="cd02440">
    <property type="entry name" value="AdoMet_MTases"/>
    <property type="match status" value="1"/>
</dbReference>
<dbReference type="RefSeq" id="WP_101473397.1">
    <property type="nucleotide sequence ID" value="NZ_CP060637.1"/>
</dbReference>
<dbReference type="Proteomes" id="UP000515913">
    <property type="component" value="Chromosome"/>
</dbReference>
<dbReference type="InterPro" id="IPR002052">
    <property type="entry name" value="DNA_methylase_N6_adenine_CS"/>
</dbReference>
<organism evidence="2 3">
    <name type="scientific">Fusobacterium hominis</name>
    <dbReference type="NCBI Taxonomy" id="2764326"/>
    <lineage>
        <taxon>Bacteria</taxon>
        <taxon>Fusobacteriati</taxon>
        <taxon>Fusobacteriota</taxon>
        <taxon>Fusobacteriia</taxon>
        <taxon>Fusobacteriales</taxon>
        <taxon>Fusobacteriaceae</taxon>
        <taxon>Fusobacterium</taxon>
    </lineage>
</organism>
<dbReference type="PANTHER" id="PTHR47739">
    <property type="entry name" value="TRNA1(VAL) (ADENINE(37)-N6)-METHYLTRANSFERASE"/>
    <property type="match status" value="1"/>
</dbReference>
<reference evidence="2 3" key="1">
    <citation type="submission" date="2020-08" db="EMBL/GenBank/DDBJ databases">
        <authorList>
            <person name="Liu C."/>
            <person name="Sun Q."/>
        </authorList>
    </citation>
    <scope>NUCLEOTIDE SEQUENCE [LARGE SCALE GENOMIC DNA]</scope>
    <source>
        <strain evidence="2 3">NSJ-57</strain>
    </source>
</reference>
<dbReference type="EMBL" id="CP060637">
    <property type="protein sequence ID" value="QNM15557.1"/>
    <property type="molecule type" value="Genomic_DNA"/>
</dbReference>
<dbReference type="AlphaFoldDB" id="A0A7G9GXM5"/>
<evidence type="ECO:0000259" key="1">
    <source>
        <dbReference type="Pfam" id="PF05175"/>
    </source>
</evidence>
<name>A0A7G9GXM5_9FUSO</name>
<accession>A0A7G9GXM5</accession>
<keyword evidence="2" id="KW-0489">Methyltransferase</keyword>
<dbReference type="GO" id="GO:0032259">
    <property type="term" value="P:methylation"/>
    <property type="evidence" value="ECO:0007669"/>
    <property type="project" value="UniProtKB-KW"/>
</dbReference>
<dbReference type="InterPro" id="IPR029063">
    <property type="entry name" value="SAM-dependent_MTases_sf"/>
</dbReference>
<dbReference type="GO" id="GO:0003676">
    <property type="term" value="F:nucleic acid binding"/>
    <property type="evidence" value="ECO:0007669"/>
    <property type="project" value="InterPro"/>
</dbReference>
<dbReference type="GO" id="GO:0008757">
    <property type="term" value="F:S-adenosylmethionine-dependent methyltransferase activity"/>
    <property type="evidence" value="ECO:0007669"/>
    <property type="project" value="UniProtKB-ARBA"/>
</dbReference>
<proteinExistence type="predicted"/>
<keyword evidence="2" id="KW-0808">Transferase</keyword>
<keyword evidence="3" id="KW-1185">Reference proteome</keyword>
<dbReference type="Pfam" id="PF05175">
    <property type="entry name" value="MTS"/>
    <property type="match status" value="1"/>
</dbReference>
<dbReference type="InterPro" id="IPR007848">
    <property type="entry name" value="Small_mtfrase_dom"/>
</dbReference>
<dbReference type="SUPFAM" id="SSF53335">
    <property type="entry name" value="S-adenosyl-L-methionine-dependent methyltransferases"/>
    <property type="match status" value="1"/>
</dbReference>
<feature type="domain" description="Methyltransferase small" evidence="1">
    <location>
        <begin position="33"/>
        <end position="130"/>
    </location>
</feature>
<dbReference type="InterPro" id="IPR050210">
    <property type="entry name" value="tRNA_Adenine-N(6)_MTase"/>
</dbReference>
<evidence type="ECO:0000313" key="2">
    <source>
        <dbReference type="EMBL" id="QNM15557.1"/>
    </source>
</evidence>
<gene>
    <name evidence="2" type="ORF">H9Q81_01575</name>
</gene>
<dbReference type="PANTHER" id="PTHR47739:SF1">
    <property type="entry name" value="TRNA1(VAL) (ADENINE(37)-N6)-METHYLTRANSFERASE"/>
    <property type="match status" value="1"/>
</dbReference>
<dbReference type="KEGG" id="fho:H9Q81_01575"/>
<dbReference type="PROSITE" id="PS00092">
    <property type="entry name" value="N6_MTASE"/>
    <property type="match status" value="1"/>
</dbReference>